<keyword evidence="12" id="KW-1185">Reference proteome</keyword>
<dbReference type="FunFam" id="3.40.50.720:FF:000115">
    <property type="entry name" value="3-oxoacyl-[acyl-carrier-protein] reductase FabG"/>
    <property type="match status" value="1"/>
</dbReference>
<accession>A0A401ZZU4</accession>
<dbReference type="AlphaFoldDB" id="A0A401ZZU4"/>
<dbReference type="GO" id="GO:0006633">
    <property type="term" value="P:fatty acid biosynthetic process"/>
    <property type="evidence" value="ECO:0007669"/>
    <property type="project" value="UniProtKB-UniPathway"/>
</dbReference>
<evidence type="ECO:0000256" key="3">
    <source>
        <dbReference type="ARBA" id="ARBA00012948"/>
    </source>
</evidence>
<evidence type="ECO:0000256" key="9">
    <source>
        <dbReference type="RuleBase" id="RU366074"/>
    </source>
</evidence>
<keyword evidence="9" id="KW-0444">Lipid biosynthesis</keyword>
<comment type="similarity">
    <text evidence="2 9">Belongs to the short-chain dehydrogenases/reductases (SDR) family.</text>
</comment>
<dbReference type="InterPro" id="IPR036291">
    <property type="entry name" value="NAD(P)-bd_dom_sf"/>
</dbReference>
<dbReference type="PRINTS" id="PR00081">
    <property type="entry name" value="GDHRDH"/>
</dbReference>
<evidence type="ECO:0000256" key="4">
    <source>
        <dbReference type="ARBA" id="ARBA00022857"/>
    </source>
</evidence>
<dbReference type="InterPro" id="IPR011284">
    <property type="entry name" value="3oxo_ACP_reduc"/>
</dbReference>
<dbReference type="InterPro" id="IPR002347">
    <property type="entry name" value="SDR_fam"/>
</dbReference>
<dbReference type="PROSITE" id="PS00061">
    <property type="entry name" value="ADH_SHORT"/>
    <property type="match status" value="1"/>
</dbReference>
<dbReference type="GO" id="GO:0051287">
    <property type="term" value="F:NAD binding"/>
    <property type="evidence" value="ECO:0007669"/>
    <property type="project" value="UniProtKB-UniRule"/>
</dbReference>
<name>A0A401ZZU4_9CHLR</name>
<keyword evidence="9" id="KW-0275">Fatty acid biosynthesis</keyword>
<comment type="subunit">
    <text evidence="9">Homotetramer.</text>
</comment>
<evidence type="ECO:0000256" key="6">
    <source>
        <dbReference type="ARBA" id="ARBA00048508"/>
    </source>
</evidence>
<feature type="active site" description="Proton acceptor" evidence="7">
    <location>
        <position position="169"/>
    </location>
</feature>
<dbReference type="SMART" id="SM00822">
    <property type="entry name" value="PKS_KR"/>
    <property type="match status" value="1"/>
</dbReference>
<dbReference type="NCBIfam" id="NF009466">
    <property type="entry name" value="PRK12826.1-2"/>
    <property type="match status" value="1"/>
</dbReference>
<comment type="pathway">
    <text evidence="1 9">Lipid metabolism; fatty acid biosynthesis.</text>
</comment>
<evidence type="ECO:0000313" key="12">
    <source>
        <dbReference type="Proteomes" id="UP000287352"/>
    </source>
</evidence>
<dbReference type="Proteomes" id="UP000287352">
    <property type="component" value="Unassembled WGS sequence"/>
</dbReference>
<dbReference type="InterPro" id="IPR050259">
    <property type="entry name" value="SDR"/>
</dbReference>
<dbReference type="PRINTS" id="PR00080">
    <property type="entry name" value="SDRFAMILY"/>
</dbReference>
<dbReference type="Pfam" id="PF13561">
    <property type="entry name" value="adh_short_C2"/>
    <property type="match status" value="1"/>
</dbReference>
<dbReference type="EMBL" id="BIFR01000001">
    <property type="protein sequence ID" value="GCE12363.1"/>
    <property type="molecule type" value="Genomic_DNA"/>
</dbReference>
<dbReference type="NCBIfam" id="NF005559">
    <property type="entry name" value="PRK07231.1"/>
    <property type="match status" value="1"/>
</dbReference>
<dbReference type="PANTHER" id="PTHR42879">
    <property type="entry name" value="3-OXOACYL-(ACYL-CARRIER-PROTEIN) REDUCTASE"/>
    <property type="match status" value="1"/>
</dbReference>
<dbReference type="PANTHER" id="PTHR42879:SF2">
    <property type="entry name" value="3-OXOACYL-[ACYL-CARRIER-PROTEIN] REDUCTASE FABG"/>
    <property type="match status" value="1"/>
</dbReference>
<dbReference type="SUPFAM" id="SSF51735">
    <property type="entry name" value="NAD(P)-binding Rossmann-fold domains"/>
    <property type="match status" value="1"/>
</dbReference>
<dbReference type="GO" id="GO:0004316">
    <property type="term" value="F:3-oxoacyl-[acyl-carrier-protein] reductase (NADPH) activity"/>
    <property type="evidence" value="ECO:0007669"/>
    <property type="project" value="UniProtKB-UniRule"/>
</dbReference>
<comment type="caution">
    <text evidence="11">The sequence shown here is derived from an EMBL/GenBank/DDBJ whole genome shotgun (WGS) entry which is preliminary data.</text>
</comment>
<evidence type="ECO:0000256" key="1">
    <source>
        <dbReference type="ARBA" id="ARBA00005194"/>
    </source>
</evidence>
<comment type="catalytic activity">
    <reaction evidence="6 9">
        <text>a (3R)-hydroxyacyl-[ACP] + NADP(+) = a 3-oxoacyl-[ACP] + NADPH + H(+)</text>
        <dbReference type="Rhea" id="RHEA:17397"/>
        <dbReference type="Rhea" id="RHEA-COMP:9916"/>
        <dbReference type="Rhea" id="RHEA-COMP:9945"/>
        <dbReference type="ChEBI" id="CHEBI:15378"/>
        <dbReference type="ChEBI" id="CHEBI:57783"/>
        <dbReference type="ChEBI" id="CHEBI:58349"/>
        <dbReference type="ChEBI" id="CHEBI:78776"/>
        <dbReference type="ChEBI" id="CHEBI:78827"/>
        <dbReference type="EC" id="1.1.1.100"/>
    </reaction>
</comment>
<dbReference type="InterPro" id="IPR020904">
    <property type="entry name" value="Sc_DH/Rdtase_CS"/>
</dbReference>
<keyword evidence="5 9" id="KW-0560">Oxidoreductase</keyword>
<evidence type="ECO:0000256" key="5">
    <source>
        <dbReference type="ARBA" id="ARBA00023002"/>
    </source>
</evidence>
<protein>
    <recommendedName>
        <fullName evidence="3 9">3-oxoacyl-[acyl-carrier-protein] reductase</fullName>
        <ecNumber evidence="3 9">1.1.1.100</ecNumber>
    </recommendedName>
</protein>
<evidence type="ECO:0000256" key="8">
    <source>
        <dbReference type="PIRSR" id="PIRSR611284-2"/>
    </source>
</evidence>
<keyword evidence="9" id="KW-0276">Fatty acid metabolism</keyword>
<feature type="binding site" evidence="8">
    <location>
        <begin position="169"/>
        <end position="173"/>
    </location>
    <ligand>
        <name>NADP(+)</name>
        <dbReference type="ChEBI" id="CHEBI:58349"/>
    </ligand>
</feature>
<keyword evidence="4 8" id="KW-0521">NADP</keyword>
<dbReference type="UniPathway" id="UPA00094"/>
<keyword evidence="9" id="KW-0443">Lipid metabolism</keyword>
<dbReference type="InterPro" id="IPR057326">
    <property type="entry name" value="KR_dom"/>
</dbReference>
<reference evidence="12" key="1">
    <citation type="submission" date="2018-12" db="EMBL/GenBank/DDBJ databases">
        <title>Tengunoibacter tsumagoiensis gen. nov., sp. nov., Dictyobacter kobayashii sp. nov., D. alpinus sp. nov., and D. joshuensis sp. nov. and description of Dictyobacteraceae fam. nov. within the order Ktedonobacterales isolated from Tengu-no-mugimeshi.</title>
        <authorList>
            <person name="Wang C.M."/>
            <person name="Zheng Y."/>
            <person name="Sakai Y."/>
            <person name="Toyoda A."/>
            <person name="Minakuchi Y."/>
            <person name="Abe K."/>
            <person name="Yokota A."/>
            <person name="Yabe S."/>
        </authorList>
    </citation>
    <scope>NUCLEOTIDE SEQUENCE [LARGE SCALE GENOMIC DNA]</scope>
    <source>
        <strain evidence="12">Uno3</strain>
    </source>
</reference>
<dbReference type="Gene3D" id="3.40.50.720">
    <property type="entry name" value="NAD(P)-binding Rossmann-like Domain"/>
    <property type="match status" value="1"/>
</dbReference>
<comment type="function">
    <text evidence="9">Catalyzes the NADPH-dependent reduction of beta-ketoacyl-ACP substrates to beta-hydroxyacyl-ACP products, the first reductive step in the elongation cycle of fatty acid biosynthesis.</text>
</comment>
<dbReference type="CDD" id="cd05333">
    <property type="entry name" value="BKR_SDR_c"/>
    <property type="match status" value="1"/>
</dbReference>
<feature type="binding site" evidence="8">
    <location>
        <position position="104"/>
    </location>
    <ligand>
        <name>NADP(+)</name>
        <dbReference type="ChEBI" id="CHEBI:58349"/>
    </ligand>
</feature>
<evidence type="ECO:0000256" key="2">
    <source>
        <dbReference type="ARBA" id="ARBA00006484"/>
    </source>
</evidence>
<organism evidence="11 12">
    <name type="scientific">Tengunoibacter tsumagoiensis</name>
    <dbReference type="NCBI Taxonomy" id="2014871"/>
    <lineage>
        <taxon>Bacteria</taxon>
        <taxon>Bacillati</taxon>
        <taxon>Chloroflexota</taxon>
        <taxon>Ktedonobacteria</taxon>
        <taxon>Ktedonobacterales</taxon>
        <taxon>Dictyobacteraceae</taxon>
        <taxon>Tengunoibacter</taxon>
    </lineage>
</organism>
<feature type="domain" description="Ketoreductase" evidence="10">
    <location>
        <begin position="20"/>
        <end position="200"/>
    </location>
</feature>
<evidence type="ECO:0000259" key="10">
    <source>
        <dbReference type="SMART" id="SM00822"/>
    </source>
</evidence>
<evidence type="ECO:0000313" key="11">
    <source>
        <dbReference type="EMBL" id="GCE12363.1"/>
    </source>
</evidence>
<sequence>MYYRGNTKMTNEITLPLTGKVALITGSGQGIGRATAIRLAQSGADVVVNYRSNSAAAEETRAIIEALGRRCIAVQADVSIEEDVTRLFTQTTAELGPVAILVNNAGTTRDKLILQMSLADFEHVLDTNLRAAFLCTKAVLRGMMKARWGRIVNVASVAGLLGPAGQANYGASKAAIISLTLSTAREMASRNVTANAVAPGFVPTELTSTVTEAQRKYMLDSTPLGRFGTTDEIAAAINFLCSPEAAYITGQILSVDGGLSMHI</sequence>
<dbReference type="EC" id="1.1.1.100" evidence="3 9"/>
<dbReference type="NCBIfam" id="TIGR01830">
    <property type="entry name" value="3oxo_ACP_reduc"/>
    <property type="match status" value="1"/>
</dbReference>
<evidence type="ECO:0000256" key="7">
    <source>
        <dbReference type="PIRSR" id="PIRSR611284-1"/>
    </source>
</evidence>
<gene>
    <name evidence="11" type="ORF">KTT_22220</name>
</gene>
<proteinExistence type="inferred from homology"/>